<dbReference type="PANTHER" id="PTHR48104">
    <property type="entry name" value="METACASPASE-4"/>
    <property type="match status" value="1"/>
</dbReference>
<evidence type="ECO:0000313" key="3">
    <source>
        <dbReference type="Proteomes" id="UP000464657"/>
    </source>
</evidence>
<evidence type="ECO:0000259" key="1">
    <source>
        <dbReference type="Pfam" id="PF00656"/>
    </source>
</evidence>
<keyword evidence="3" id="KW-1185">Reference proteome</keyword>
<dbReference type="Proteomes" id="UP000464657">
    <property type="component" value="Chromosome"/>
</dbReference>
<protein>
    <recommendedName>
        <fullName evidence="1">Peptidase C14 caspase domain-containing protein</fullName>
    </recommendedName>
</protein>
<dbReference type="GO" id="GO:0005737">
    <property type="term" value="C:cytoplasm"/>
    <property type="evidence" value="ECO:0007669"/>
    <property type="project" value="TreeGrafter"/>
</dbReference>
<proteinExistence type="predicted"/>
<sequence length="1243" mass="143724">MNYVQNTILDSLIDTSDELYDDTIKSCIYYTDYTVKLEKNCKHTKHSDDFVASNSKLQPILSLAYDKEETKDFLKDLAIKFDPLKFVSALFIIDISTIDPKHISNVDGEFEFSAEANLEENIEKYLKYVIINYNDRCVAYTKDGTVVFEEKMASTNFYNNGSFVLTSYEMISPLAHLYTGVSFAGFEIAKKNIFLLDFQFQNKQFVTSLKNQKRDGTKTFQVAEAFKKFMLSTENIILKNNTPKRFVVNTFNRNKKVVFDASAITKKTSYENLVITYESLELNLDTEFKNENSFDYEILSSFKDFIVVLKKEIYKDDASVFNNELILIGVADGQLKHELLITFFSYLQIEEIVLLEGNEQIEIAAFFLDKTKNTRQIESFIIDSFFEFYHNGTIKFNGTKNHLESNNGLYMLFNTDIGYTKNVYKEYTNVVYDYVDINNGNYYMYYDYEYPKDTFFINNITATNFKLDNYVTATVNDLVDAKNIETLSLYKQNLLDTENIQVEYTYEKVFKDEYSYEQKDTYRITTNGKEKSVQLKTYSRKIGQKYALSPSVLVGYSNDLKYFLFYSNDDLINGSLKVYDFEKGTFIFSKFLGGNRTSANIDYFQGMSFSVFKDKLIIRYNNVESEIYDLNTSEKLADYYYYSDDEWYVVTPSGLYDKSSKKTDKLYYVYDKKELFELDQFKKEYQYNDLLPLILGISDRSFPKQLNLQDEIKKLPPEIVYQIQNNKTLKGTIKKREGGARNIFFCIAGSEKKEIKPQFNSEGIASFKIDLSEFKDDYLNENNKIYVKASNATNTITSKGEILNFQYQQNTQEITKATEEDKNEPITNAKLYALFVGIENYDNRPLEYAEDDASDMKMCVELINKNLYTNAPEIIYLPNEEASKKNITDALKYIQEKANAEDVVLLYFSGHGITGEALENDYDEVTNRNFYFITEDFNYVNKEYFSELSIDENLESKQAISSTELNHFLAGDNMNAQKKILIMDACFSGRLLNPSSNKFAKSDENNLTYAQEKALQELNSKTGTIILTASRSDDRAYETENYQHSFLAWGLLKALKDKDYSKYGDNVKVDAWLKYAKYIVENEITDLNIQKPAISTNEDVDFAIGSVKNDILKNFTLAGALPIMNTADISAENPQSRGKAATIRLAINNQLKRYVEDKNSTDKKFTFRDSDYADSGYRIWGKISSKDNISTLTFSLLKDGKPIQLDMKSANNQSNPYEYSKTFDTTDLEKNIITFVKTIINQL</sequence>
<dbReference type="OrthoDB" id="1492850at2"/>
<dbReference type="GO" id="GO:0004197">
    <property type="term" value="F:cysteine-type endopeptidase activity"/>
    <property type="evidence" value="ECO:0007669"/>
    <property type="project" value="InterPro"/>
</dbReference>
<dbReference type="EMBL" id="CP019288">
    <property type="protein sequence ID" value="QHI35809.1"/>
    <property type="molecule type" value="Genomic_DNA"/>
</dbReference>
<dbReference type="KEGG" id="kan:IMCC3317_11570"/>
<feature type="domain" description="Peptidase C14 caspase" evidence="1">
    <location>
        <begin position="832"/>
        <end position="1081"/>
    </location>
</feature>
<dbReference type="InterPro" id="IPR050452">
    <property type="entry name" value="Metacaspase"/>
</dbReference>
<reference evidence="2 3" key="1">
    <citation type="journal article" date="2013" name="Int. J. Syst. Evol. Microbiol.">
        <title>Kordia antarctica sp. nov., isolated from Antarctic seawater.</title>
        <authorList>
            <person name="Baek K."/>
            <person name="Choi A."/>
            <person name="Kang I."/>
            <person name="Lee K."/>
            <person name="Cho J.C."/>
        </authorList>
    </citation>
    <scope>NUCLEOTIDE SEQUENCE [LARGE SCALE GENOMIC DNA]</scope>
    <source>
        <strain evidence="2 3">IMCC3317</strain>
    </source>
</reference>
<dbReference type="Pfam" id="PF00656">
    <property type="entry name" value="Peptidase_C14"/>
    <property type="match status" value="1"/>
</dbReference>
<dbReference type="InterPro" id="IPR011600">
    <property type="entry name" value="Pept_C14_caspase"/>
</dbReference>
<accession>A0A7L4ZH99</accession>
<organism evidence="2 3">
    <name type="scientific">Kordia antarctica</name>
    <dbReference type="NCBI Taxonomy" id="1218801"/>
    <lineage>
        <taxon>Bacteria</taxon>
        <taxon>Pseudomonadati</taxon>
        <taxon>Bacteroidota</taxon>
        <taxon>Flavobacteriia</taxon>
        <taxon>Flavobacteriales</taxon>
        <taxon>Flavobacteriaceae</taxon>
        <taxon>Kordia</taxon>
    </lineage>
</organism>
<evidence type="ECO:0000313" key="2">
    <source>
        <dbReference type="EMBL" id="QHI35809.1"/>
    </source>
</evidence>
<name>A0A7L4ZH99_9FLAO</name>
<dbReference type="Gene3D" id="3.40.50.1460">
    <property type="match status" value="1"/>
</dbReference>
<dbReference type="RefSeq" id="WP_160128532.1">
    <property type="nucleotide sequence ID" value="NZ_CP019288.1"/>
</dbReference>
<dbReference type="PANTHER" id="PTHR48104:SF30">
    <property type="entry name" value="METACASPASE-1"/>
    <property type="match status" value="1"/>
</dbReference>
<dbReference type="GO" id="GO:0006508">
    <property type="term" value="P:proteolysis"/>
    <property type="evidence" value="ECO:0007669"/>
    <property type="project" value="InterPro"/>
</dbReference>
<dbReference type="AlphaFoldDB" id="A0A7L4ZH99"/>
<gene>
    <name evidence="2" type="ORF">IMCC3317_11570</name>
</gene>